<dbReference type="AlphaFoldDB" id="A0ABD1T1C2"/>
<evidence type="ECO:0000256" key="1">
    <source>
        <dbReference type="SAM" id="MobiDB-lite"/>
    </source>
</evidence>
<accession>A0ABD1T1C2</accession>
<name>A0ABD1T1C2_9LAMI</name>
<feature type="region of interest" description="Disordered" evidence="1">
    <location>
        <begin position="29"/>
        <end position="59"/>
    </location>
</feature>
<protein>
    <submittedName>
        <fullName evidence="2">Uncharacterized protein</fullName>
    </submittedName>
</protein>
<evidence type="ECO:0000313" key="3">
    <source>
        <dbReference type="Proteomes" id="UP001604336"/>
    </source>
</evidence>
<keyword evidence="3" id="KW-1185">Reference proteome</keyword>
<sequence>MVKMIKPSSLTQAFEVALLEETTISALNKTNKPNKFNPNFKSPYDHHKTSEPSNTIPRKTQPFLYKTITPTDIRTKKCLRLYFRCDGKYTLGHIYKNMMLKYMVVDEEDKEEERMLRNQKRKGQMRRNREKSCRFSGCIDGEYEA</sequence>
<dbReference type="EMBL" id="JBFOLK010000006">
    <property type="protein sequence ID" value="KAL2506515.1"/>
    <property type="molecule type" value="Genomic_DNA"/>
</dbReference>
<feature type="compositionally biased region" description="Low complexity" evidence="1">
    <location>
        <begin position="29"/>
        <end position="41"/>
    </location>
</feature>
<dbReference type="Proteomes" id="UP001604336">
    <property type="component" value="Unassembled WGS sequence"/>
</dbReference>
<organism evidence="2 3">
    <name type="scientific">Abeliophyllum distichum</name>
    <dbReference type="NCBI Taxonomy" id="126358"/>
    <lineage>
        <taxon>Eukaryota</taxon>
        <taxon>Viridiplantae</taxon>
        <taxon>Streptophyta</taxon>
        <taxon>Embryophyta</taxon>
        <taxon>Tracheophyta</taxon>
        <taxon>Spermatophyta</taxon>
        <taxon>Magnoliopsida</taxon>
        <taxon>eudicotyledons</taxon>
        <taxon>Gunneridae</taxon>
        <taxon>Pentapetalae</taxon>
        <taxon>asterids</taxon>
        <taxon>lamiids</taxon>
        <taxon>Lamiales</taxon>
        <taxon>Oleaceae</taxon>
        <taxon>Forsythieae</taxon>
        <taxon>Abeliophyllum</taxon>
    </lineage>
</organism>
<gene>
    <name evidence="2" type="ORF">Adt_22136</name>
</gene>
<evidence type="ECO:0000313" key="2">
    <source>
        <dbReference type="EMBL" id="KAL2506515.1"/>
    </source>
</evidence>
<proteinExistence type="predicted"/>
<reference evidence="3" key="1">
    <citation type="submission" date="2024-07" db="EMBL/GenBank/DDBJ databases">
        <title>Two chromosome-level genome assemblies of Korean endemic species Abeliophyllum distichum and Forsythia ovata (Oleaceae).</title>
        <authorList>
            <person name="Jang H."/>
        </authorList>
    </citation>
    <scope>NUCLEOTIDE SEQUENCE [LARGE SCALE GENOMIC DNA]</scope>
</reference>
<comment type="caution">
    <text evidence="2">The sequence shown here is derived from an EMBL/GenBank/DDBJ whole genome shotgun (WGS) entry which is preliminary data.</text>
</comment>